<accession>A0A2Z6B0G1</accession>
<name>A0A2Z6B0G1_9BACT</name>
<feature type="coiled-coil region" evidence="1">
    <location>
        <begin position="21"/>
        <end position="48"/>
    </location>
</feature>
<dbReference type="PANTHER" id="PTHR36508">
    <property type="entry name" value="PROTEIN SLYX"/>
    <property type="match status" value="1"/>
</dbReference>
<sequence>MDYESRIIALEETVGLQGKTIDDLSDVIAEQQKQIDKNERMLRAVANKLHAMYDPGLSVDGPPDEAPPHY</sequence>
<dbReference type="OrthoDB" id="5459414at2"/>
<dbReference type="Proteomes" id="UP000269883">
    <property type="component" value="Chromosome"/>
</dbReference>
<keyword evidence="1" id="KW-0175">Coiled coil</keyword>
<proteinExistence type="predicted"/>
<gene>
    <name evidence="2" type="ORF">DFE_2238</name>
</gene>
<dbReference type="EMBL" id="AP017378">
    <property type="protein sequence ID" value="BBD08964.1"/>
    <property type="molecule type" value="Genomic_DNA"/>
</dbReference>
<dbReference type="KEGG" id="dfl:DFE_2238"/>
<protein>
    <recommendedName>
        <fullName evidence="4">Protein SlyX homolog</fullName>
    </recommendedName>
</protein>
<dbReference type="InterPro" id="IPR007236">
    <property type="entry name" value="SlyX"/>
</dbReference>
<dbReference type="PANTHER" id="PTHR36508:SF1">
    <property type="entry name" value="PROTEIN SLYX"/>
    <property type="match status" value="1"/>
</dbReference>
<evidence type="ECO:0008006" key="4">
    <source>
        <dbReference type="Google" id="ProtNLM"/>
    </source>
</evidence>
<dbReference type="RefSeq" id="WP_126379538.1">
    <property type="nucleotide sequence ID" value="NZ_AP017378.1"/>
</dbReference>
<dbReference type="Gene3D" id="1.20.5.300">
    <property type="match status" value="1"/>
</dbReference>
<organism evidence="2 3">
    <name type="scientific">Desulfovibrio ferrophilus</name>
    <dbReference type="NCBI Taxonomy" id="241368"/>
    <lineage>
        <taxon>Bacteria</taxon>
        <taxon>Pseudomonadati</taxon>
        <taxon>Thermodesulfobacteriota</taxon>
        <taxon>Desulfovibrionia</taxon>
        <taxon>Desulfovibrionales</taxon>
        <taxon>Desulfovibrionaceae</taxon>
        <taxon>Desulfovibrio</taxon>
    </lineage>
</organism>
<keyword evidence="3" id="KW-1185">Reference proteome</keyword>
<evidence type="ECO:0000313" key="2">
    <source>
        <dbReference type="EMBL" id="BBD08964.1"/>
    </source>
</evidence>
<evidence type="ECO:0000313" key="3">
    <source>
        <dbReference type="Proteomes" id="UP000269883"/>
    </source>
</evidence>
<reference evidence="2 3" key="1">
    <citation type="journal article" date="2018" name="Sci. Adv.">
        <title>Multi-heme cytochromes provide a pathway for survival in energy-limited environments.</title>
        <authorList>
            <person name="Deng X."/>
            <person name="Dohmae N."/>
            <person name="Nealson K.H."/>
            <person name="Hashimoto K."/>
            <person name="Okamoto A."/>
        </authorList>
    </citation>
    <scope>NUCLEOTIDE SEQUENCE [LARGE SCALE GENOMIC DNA]</scope>
    <source>
        <strain evidence="2 3">IS5</strain>
    </source>
</reference>
<evidence type="ECO:0000256" key="1">
    <source>
        <dbReference type="SAM" id="Coils"/>
    </source>
</evidence>
<dbReference type="Pfam" id="PF04102">
    <property type="entry name" value="SlyX"/>
    <property type="match status" value="1"/>
</dbReference>
<dbReference type="AlphaFoldDB" id="A0A2Z6B0G1"/>